<gene>
    <name evidence="1" type="ORF">KU39_2438</name>
</gene>
<accession>A0A1L6TDW0</accession>
<dbReference type="RefSeq" id="WP_027242853.1">
    <property type="nucleotide sequence ID" value="NZ_CP012508.1"/>
</dbReference>
<organism evidence="1 2">
    <name type="scientific">Piscirickettsia salmonis</name>
    <dbReference type="NCBI Taxonomy" id="1238"/>
    <lineage>
        <taxon>Bacteria</taxon>
        <taxon>Pseudomonadati</taxon>
        <taxon>Pseudomonadota</taxon>
        <taxon>Gammaproteobacteria</taxon>
        <taxon>Thiotrichales</taxon>
        <taxon>Piscirickettsiaceae</taxon>
        <taxon>Piscirickettsia</taxon>
    </lineage>
</organism>
<dbReference type="AlphaFoldDB" id="A0A1L6TDW0"/>
<dbReference type="PANTHER" id="PTHR37024">
    <property type="entry name" value="TYPE VI SECRETION SYSTEM DUF2094 AND IMPA-RELATED DOMAIN PROTEIN"/>
    <property type="match status" value="1"/>
</dbReference>
<dbReference type="OrthoDB" id="5614198at2"/>
<dbReference type="PANTHER" id="PTHR37024:SF5">
    <property type="entry name" value="IMPA N-TERMINAL DOMAIN-CONTAINING PROTEIN"/>
    <property type="match status" value="1"/>
</dbReference>
<proteinExistence type="predicted"/>
<protein>
    <submittedName>
        <fullName evidence="1">Type VI secretion system VasL-like protein</fullName>
    </submittedName>
</protein>
<dbReference type="Pfam" id="PF16989">
    <property type="entry name" value="T6SS_VasJ"/>
    <property type="match status" value="1"/>
</dbReference>
<reference evidence="1 2" key="1">
    <citation type="journal article" date="2014" name="Genome Announc.">
        <title>Comparative Genome Analysis of Two Isolates of the Fish Pathogen Piscirickettsia salmonis from Different Hosts Reveals Major Differences in Virulence-Associated Secretion Systems.</title>
        <authorList>
            <person name="Bohle H."/>
            <person name="Henriquez P."/>
            <person name="Grothusen H."/>
            <person name="Navas E."/>
            <person name="Sandoval A."/>
            <person name="Bustamante F."/>
            <person name="Bustos P."/>
            <person name="Mancilla M."/>
        </authorList>
    </citation>
    <scope>NUCLEOTIDE SEQUENCE [LARGE SCALE GENOMIC DNA]</scope>
    <source>
        <strain evidence="2">B1-32597</strain>
    </source>
</reference>
<name>A0A1L6TDW0_PISSA</name>
<dbReference type="EMBL" id="CP012508">
    <property type="protein sequence ID" value="ALB23616.1"/>
    <property type="molecule type" value="Genomic_DNA"/>
</dbReference>
<sequence>MNPVVEPLLDPYEYKYSDEYLLITAEINKLSSNNPDAVEWSIIHKNCQSILEKINDFVLSGYLIFSCLKLKKSDEFEILLGYLSSLIKNHYNNPQAMPKKIRFKNSALEWLYERIKSENLDFPDYKLNEKLINAILSKVNKLDQVLLDNDISFSFSSLCTVLKKKSKFLEQEHTQKESQIIGVDQDISDSSNTSDSLPRQEILSEEELIINLLRENIEKIKITNQVTADIININRSLTWHRVNDEEEDFYATLLSIAGAGIDDIYQVKYLIDQESYMEAVIHLENLFCQYPLSLDIQYYLFICADKINDRLLVEAITHNLKVFINKYPQIIFYSLANSQRCASKKTVVWFEEVILSNKKVDSVSDLKFYDIHQLIIYYEKKSKEKLSVVDQLGLYLDRSWQLAKMNYLDMAISALEKIYKDLNNNPILIDLSNENTYYIKCISLLYHCYSRKEPDNNLQEYQYEIYKTVLENLSVYYPNVLLMKEISDE</sequence>
<dbReference type="InterPro" id="IPR017739">
    <property type="entry name" value="T6SS-assoc_VCA0119"/>
</dbReference>
<evidence type="ECO:0000313" key="2">
    <source>
        <dbReference type="Proteomes" id="UP000029558"/>
    </source>
</evidence>
<dbReference type="Proteomes" id="UP000029558">
    <property type="component" value="Chromosome"/>
</dbReference>
<evidence type="ECO:0000313" key="1">
    <source>
        <dbReference type="EMBL" id="ALB23616.1"/>
    </source>
</evidence>